<protein>
    <submittedName>
        <fullName evidence="1">Uncharacterized protein</fullName>
    </submittedName>
</protein>
<sequence>MRVLVARAVEPQVAVFLQAVRVGEDHDAILEGSEPELATILHHDAGVTDGATPVKEAELPIDHEEVEPLLLLCELPECGLLGDAFPQVLRAELVLDVVDELLATLHPELAEHDLYRLAVGRGDLLPGRDDELALGTIQHREIRQHFVGVADALEDLTEAIRLLGDRTGLTVPREVSVARFDLLVGELLWGRELSEHRPEVLLEQLLACRTAHDNPLSRLLAEAELVEHCLEGDLAEPLDLTLLTRRDRIDHHPPLVDAEARDARSRQLVSRTRQVC</sequence>
<organism evidence="1 2">
    <name type="scientific">Candidatus Uhrbacteria bacterium GW2011_GWC1_41_20</name>
    <dbReference type="NCBI Taxonomy" id="1618983"/>
    <lineage>
        <taxon>Bacteria</taxon>
        <taxon>Candidatus Uhriibacteriota</taxon>
    </lineage>
</organism>
<accession>A0A0G0VBD3</accession>
<dbReference type="AlphaFoldDB" id="A0A0G0VBD3"/>
<evidence type="ECO:0000313" key="2">
    <source>
        <dbReference type="Proteomes" id="UP000033930"/>
    </source>
</evidence>
<evidence type="ECO:0000313" key="1">
    <source>
        <dbReference type="EMBL" id="KKR98199.1"/>
    </source>
</evidence>
<gene>
    <name evidence="1" type="ORF">UU50_C0020G0017</name>
</gene>
<dbReference type="EMBL" id="LCAW01000020">
    <property type="protein sequence ID" value="KKR98199.1"/>
    <property type="molecule type" value="Genomic_DNA"/>
</dbReference>
<proteinExistence type="predicted"/>
<comment type="caution">
    <text evidence="1">The sequence shown here is derived from an EMBL/GenBank/DDBJ whole genome shotgun (WGS) entry which is preliminary data.</text>
</comment>
<reference evidence="1 2" key="1">
    <citation type="journal article" date="2015" name="Nature">
        <title>rRNA introns, odd ribosomes, and small enigmatic genomes across a large radiation of phyla.</title>
        <authorList>
            <person name="Brown C.T."/>
            <person name="Hug L.A."/>
            <person name="Thomas B.C."/>
            <person name="Sharon I."/>
            <person name="Castelle C.J."/>
            <person name="Singh A."/>
            <person name="Wilkins M.J."/>
            <person name="Williams K.H."/>
            <person name="Banfield J.F."/>
        </authorList>
    </citation>
    <scope>NUCLEOTIDE SEQUENCE [LARGE SCALE GENOMIC DNA]</scope>
</reference>
<name>A0A0G0VBD3_9BACT</name>
<dbReference type="Proteomes" id="UP000033930">
    <property type="component" value="Unassembled WGS sequence"/>
</dbReference>